<dbReference type="InterPro" id="IPR050563">
    <property type="entry name" value="4-hydroxybenzoyl-CoA_TE"/>
</dbReference>
<proteinExistence type="predicted"/>
<accession>A0ABX7B2M7</accession>
<evidence type="ECO:0000313" key="1">
    <source>
        <dbReference type="EMBL" id="QQP87914.1"/>
    </source>
</evidence>
<organism evidence="1 2">
    <name type="scientific">Skermanella cutis</name>
    <dbReference type="NCBI Taxonomy" id="2775420"/>
    <lineage>
        <taxon>Bacteria</taxon>
        <taxon>Pseudomonadati</taxon>
        <taxon>Pseudomonadota</taxon>
        <taxon>Alphaproteobacteria</taxon>
        <taxon>Rhodospirillales</taxon>
        <taxon>Azospirillaceae</taxon>
        <taxon>Skermanella</taxon>
    </lineage>
</organism>
<dbReference type="CDD" id="cd00586">
    <property type="entry name" value="4HBT"/>
    <property type="match status" value="1"/>
</dbReference>
<dbReference type="RefSeq" id="WP_201072086.1">
    <property type="nucleotide sequence ID" value="NZ_CP067420.1"/>
</dbReference>
<dbReference type="PANTHER" id="PTHR31793:SF2">
    <property type="entry name" value="BLR1345 PROTEIN"/>
    <property type="match status" value="1"/>
</dbReference>
<evidence type="ECO:0000313" key="2">
    <source>
        <dbReference type="Proteomes" id="UP000595197"/>
    </source>
</evidence>
<dbReference type="SUPFAM" id="SSF54637">
    <property type="entry name" value="Thioesterase/thiol ester dehydrase-isomerase"/>
    <property type="match status" value="1"/>
</dbReference>
<dbReference type="Gene3D" id="3.10.129.10">
    <property type="entry name" value="Hotdog Thioesterase"/>
    <property type="match status" value="1"/>
</dbReference>
<protein>
    <submittedName>
        <fullName evidence="1">Thioesterase family protein</fullName>
    </submittedName>
</protein>
<name>A0ABX7B2M7_9PROT</name>
<keyword evidence="2" id="KW-1185">Reference proteome</keyword>
<reference evidence="1" key="1">
    <citation type="submission" date="2021-02" db="EMBL/GenBank/DDBJ databases">
        <title>Skermanella TT6 skin isolate.</title>
        <authorList>
            <person name="Lee K."/>
            <person name="Ganzorig M."/>
        </authorList>
    </citation>
    <scope>NUCLEOTIDE SEQUENCE</scope>
    <source>
        <strain evidence="1">TT6</strain>
    </source>
</reference>
<dbReference type="Proteomes" id="UP000595197">
    <property type="component" value="Chromosome"/>
</dbReference>
<gene>
    <name evidence="1" type="ORF">IGS68_17775</name>
</gene>
<dbReference type="InterPro" id="IPR029069">
    <property type="entry name" value="HotDog_dom_sf"/>
</dbReference>
<dbReference type="PANTHER" id="PTHR31793">
    <property type="entry name" value="4-HYDROXYBENZOYL-COA THIOESTERASE FAMILY MEMBER"/>
    <property type="match status" value="1"/>
</dbReference>
<dbReference type="Pfam" id="PF13279">
    <property type="entry name" value="4HBT_2"/>
    <property type="match status" value="1"/>
</dbReference>
<dbReference type="EMBL" id="CP067420">
    <property type="protein sequence ID" value="QQP87914.1"/>
    <property type="molecule type" value="Genomic_DNA"/>
</dbReference>
<sequence length="166" mass="18431">MTDSLLRLHTENVRPEWIDYNGHMNVAYYVLAFDHATDRLLDHAGLGAAYVKAENRSVFVLEMHVTYEREVRQGDPLAFGTRILGVDAKRVHLMHAMHHGTEGWLAATNELVLMHVDLGTRRSCPLPDAARLLLEGIGAAQSALPMPPQVGRVIGLGFRKPDHPPA</sequence>